<gene>
    <name evidence="2" type="ORF">G6321_00042565</name>
    <name evidence="1" type="ORF">G6321_25795</name>
</gene>
<reference evidence="2 3" key="1">
    <citation type="journal article" date="2017" name="Syst. Appl. Microbiol.">
        <title>Soybeans inoculated with root zone soils of Canadian native legumes harbour diverse and novel Bradyrhizobium spp. that possess agricultural potential.</title>
        <authorList>
            <person name="Bromfield E.S.P."/>
            <person name="Cloutier S."/>
            <person name="Tambong J.T."/>
            <person name="Tran Thi T.V."/>
        </authorList>
    </citation>
    <scope>NUCLEOTIDE SEQUENCE [LARGE SCALE GENOMIC DNA]</scope>
    <source>
        <strain evidence="2 3">323S2</strain>
    </source>
</reference>
<dbReference type="Pfam" id="PF13148">
    <property type="entry name" value="DUF3987"/>
    <property type="match status" value="1"/>
</dbReference>
<dbReference type="AlphaFoldDB" id="A0A7Z0QC19"/>
<dbReference type="InterPro" id="IPR025048">
    <property type="entry name" value="DUF3987"/>
</dbReference>
<sequence>MSSVIKAEFSAERPLPLVRALPAPEAFPIEALGDVLAPAAAAIQDVVQSPWAMCCQGVLAAATLAVQGFADVELPTGQVKPISSFFVTVAGSGERKSATDALALRPVRKHEEMLLEAYLAELPGYNNAKGAWDAAKKKACNANKGDFAAIKAALDRLGPEPAAPLQPLLTCQEPTFEGLCRALEVGQPSIGIFATEGGQFIGGNAMSAENKLKTAAGLSCLWDGETIKRVRAADGIILLPGRRVSLHLMVQPSVATIMLGDADLADQGLLSRCLVTAPESHSGRRFYRETAPETKTNLEAYERRLADILQRPFPLAMNRRNVLEPRVLRLTPEATNVWRTFADDVERELGPGGDLAPISGFANKMPEHAARLAAVLTLVGDPAAGDITADFMARGVLLAKHYASEALRLFQGARIDHDLRLATQLLDWLLHSWPEPNVSLPDIYQSGPNAIRDRKTALRLVGVLETHRHLVKLPGTALVKGQPRREAWRIVSEDRA</sequence>
<proteinExistence type="predicted"/>
<reference evidence="2 3" key="3">
    <citation type="journal article" date="2022" name="Int. J. Syst. Evol. Microbiol.">
        <title>Strains of Bradyrhizobium barranii sp. nov. associated with legumes native to Canada are symbionts of soybeans and belong to different subspecies (subsp. barranii subsp. nov. and subsp. apii subsp. nov.) and symbiovars (sv. glycinearum and sv. septentrionale).</title>
        <authorList>
            <person name="Bromfield E.S.P."/>
            <person name="Cloutier S."/>
            <person name="Wasai-Hara S."/>
            <person name="Minamisawa K."/>
        </authorList>
    </citation>
    <scope>NUCLEOTIDE SEQUENCE [LARGE SCALE GENOMIC DNA]</scope>
    <source>
        <strain evidence="2 3">323S2</strain>
    </source>
</reference>
<dbReference type="Proteomes" id="UP000564836">
    <property type="component" value="Chromosome"/>
</dbReference>
<dbReference type="RefSeq" id="WP_166349461.1">
    <property type="nucleotide sequence ID" value="NZ_CP088280.1"/>
</dbReference>
<organism evidence="1">
    <name type="scientific">Bradyrhizobium barranii subsp. barranii</name>
    <dbReference type="NCBI Taxonomy" id="2823807"/>
    <lineage>
        <taxon>Bacteria</taxon>
        <taxon>Pseudomonadati</taxon>
        <taxon>Pseudomonadota</taxon>
        <taxon>Alphaproteobacteria</taxon>
        <taxon>Hyphomicrobiales</taxon>
        <taxon>Nitrobacteraceae</taxon>
        <taxon>Bradyrhizobium</taxon>
        <taxon>Bradyrhizobium barranii</taxon>
    </lineage>
</organism>
<evidence type="ECO:0000313" key="1">
    <source>
        <dbReference type="EMBL" id="NYY91673.1"/>
    </source>
</evidence>
<evidence type="ECO:0000313" key="2">
    <source>
        <dbReference type="EMBL" id="UGX92331.1"/>
    </source>
</evidence>
<name>A0A7Z0QC19_9BRAD</name>
<evidence type="ECO:0000313" key="3">
    <source>
        <dbReference type="Proteomes" id="UP000564836"/>
    </source>
</evidence>
<dbReference type="EMBL" id="JACBFH010000001">
    <property type="protein sequence ID" value="NYY91673.1"/>
    <property type="molecule type" value="Genomic_DNA"/>
</dbReference>
<dbReference type="EMBL" id="CP088280">
    <property type="protein sequence ID" value="UGX92331.1"/>
    <property type="molecule type" value="Genomic_DNA"/>
</dbReference>
<protein>
    <submittedName>
        <fullName evidence="1">DUF3987 domain-containing protein</fullName>
    </submittedName>
</protein>
<accession>A0A7Z0QC19</accession>
<reference evidence="1" key="2">
    <citation type="submission" date="2020-06" db="EMBL/GenBank/DDBJ databases">
        <title>Whole Genome Sequence of Bradyrhizobium sp. Strain 323S2.</title>
        <authorList>
            <person name="Bromfield E.S.P."/>
        </authorList>
    </citation>
    <scope>NUCLEOTIDE SEQUENCE [LARGE SCALE GENOMIC DNA]</scope>
    <source>
        <strain evidence="1">323S2</strain>
    </source>
</reference>